<gene>
    <name evidence="2" type="ORF">VNO80_26194</name>
</gene>
<protein>
    <submittedName>
        <fullName evidence="2">Uncharacterized protein</fullName>
    </submittedName>
</protein>
<organism evidence="2 3">
    <name type="scientific">Phaseolus coccineus</name>
    <name type="common">Scarlet runner bean</name>
    <name type="synonym">Phaseolus multiflorus</name>
    <dbReference type="NCBI Taxonomy" id="3886"/>
    <lineage>
        <taxon>Eukaryota</taxon>
        <taxon>Viridiplantae</taxon>
        <taxon>Streptophyta</taxon>
        <taxon>Embryophyta</taxon>
        <taxon>Tracheophyta</taxon>
        <taxon>Spermatophyta</taxon>
        <taxon>Magnoliopsida</taxon>
        <taxon>eudicotyledons</taxon>
        <taxon>Gunneridae</taxon>
        <taxon>Pentapetalae</taxon>
        <taxon>rosids</taxon>
        <taxon>fabids</taxon>
        <taxon>Fabales</taxon>
        <taxon>Fabaceae</taxon>
        <taxon>Papilionoideae</taxon>
        <taxon>50 kb inversion clade</taxon>
        <taxon>NPAAA clade</taxon>
        <taxon>indigoferoid/millettioid clade</taxon>
        <taxon>Phaseoleae</taxon>
        <taxon>Phaseolus</taxon>
    </lineage>
</organism>
<evidence type="ECO:0000256" key="1">
    <source>
        <dbReference type="SAM" id="MobiDB-lite"/>
    </source>
</evidence>
<reference evidence="2 3" key="1">
    <citation type="submission" date="2024-01" db="EMBL/GenBank/DDBJ databases">
        <title>The genomes of 5 underutilized Papilionoideae crops provide insights into root nodulation and disease resistanc.</title>
        <authorList>
            <person name="Jiang F."/>
        </authorList>
    </citation>
    <scope>NUCLEOTIDE SEQUENCE [LARGE SCALE GENOMIC DNA]</scope>
    <source>
        <strain evidence="2">JINMINGXINNONG_FW02</strain>
        <tissue evidence="2">Leaves</tissue>
    </source>
</reference>
<accession>A0AAN9LEB8</accession>
<dbReference type="Proteomes" id="UP001374584">
    <property type="component" value="Unassembled WGS sequence"/>
</dbReference>
<evidence type="ECO:0000313" key="3">
    <source>
        <dbReference type="Proteomes" id="UP001374584"/>
    </source>
</evidence>
<sequence length="389" mass="44028">MYRHYVNDAHVFFQKLMKVINKVAFIAEFRVGGYHAHCAMRVEPGVVLGHGASQQKHPHYNSHTLMFARQHTTRQSTPASRWQPTKTFSLQLTHPRVCKTPHHENVHHRLPLASEQMETSSDPMSASLGMEKNNLDGNTLCQQTRILFGSQQKHPHCDSLTFARHHTTRQSTPRLLLASEQMETSSDPVSESLGMEKSNLDRNTLCQQTWLLFEPTNKNILITTHTPSRSQDTTPPDGPSLASHWQHGASEQKHPHYNSHTLTFARHHTTRQSTPNLLLASEKMEISSDPVSASLGRQHMERDCSAKKQCDNKRDACLTVRCMGHGASQQKHPHYNSHTLTFARHHSTRQSISRLPLASEQMETSSDPMSASLGMEKNNLDKNTLCQQT</sequence>
<keyword evidence="3" id="KW-1185">Reference proteome</keyword>
<evidence type="ECO:0000313" key="2">
    <source>
        <dbReference type="EMBL" id="KAK7334437.1"/>
    </source>
</evidence>
<dbReference type="EMBL" id="JAYMYR010000010">
    <property type="protein sequence ID" value="KAK7334437.1"/>
    <property type="molecule type" value="Genomic_DNA"/>
</dbReference>
<dbReference type="AlphaFoldDB" id="A0AAN9LEB8"/>
<feature type="region of interest" description="Disordered" evidence="1">
    <location>
        <begin position="356"/>
        <end position="389"/>
    </location>
</feature>
<name>A0AAN9LEB8_PHACN</name>
<comment type="caution">
    <text evidence="2">The sequence shown here is derived from an EMBL/GenBank/DDBJ whole genome shotgun (WGS) entry which is preliminary data.</text>
</comment>
<feature type="region of interest" description="Disordered" evidence="1">
    <location>
        <begin position="226"/>
        <end position="254"/>
    </location>
</feature>
<proteinExistence type="predicted"/>